<dbReference type="GO" id="GO:0009435">
    <property type="term" value="P:NAD+ biosynthetic process"/>
    <property type="evidence" value="ECO:0007669"/>
    <property type="project" value="InterPro"/>
</dbReference>
<dbReference type="PANTHER" id="PTHR42716">
    <property type="entry name" value="L-ASPARTATE OXIDASE"/>
    <property type="match status" value="1"/>
</dbReference>
<proteinExistence type="predicted"/>
<dbReference type="PRINTS" id="PR00411">
    <property type="entry name" value="PNDRDTASEI"/>
</dbReference>
<reference evidence="1" key="1">
    <citation type="journal article" date="2021" name="PeerJ">
        <title>Extensive microbial diversity within the chicken gut microbiome revealed by metagenomics and culture.</title>
        <authorList>
            <person name="Gilroy R."/>
            <person name="Ravi A."/>
            <person name="Getino M."/>
            <person name="Pursley I."/>
            <person name="Horton D.L."/>
            <person name="Alikhan N.F."/>
            <person name="Baker D."/>
            <person name="Gharbi K."/>
            <person name="Hall N."/>
            <person name="Watson M."/>
            <person name="Adriaenssens E.M."/>
            <person name="Foster-Nyarko E."/>
            <person name="Jarju S."/>
            <person name="Secka A."/>
            <person name="Antonio M."/>
            <person name="Oren A."/>
            <person name="Chaudhuri R.R."/>
            <person name="La Ragione R."/>
            <person name="Hildebrand F."/>
            <person name="Pallen M.J."/>
        </authorList>
    </citation>
    <scope>NUCLEOTIDE SEQUENCE</scope>
    <source>
        <strain evidence="1">ChiGjej4B4-7305</strain>
    </source>
</reference>
<organism evidence="1 2">
    <name type="scientific">Candidatus Ruania gallistercoris</name>
    <dbReference type="NCBI Taxonomy" id="2838746"/>
    <lineage>
        <taxon>Bacteria</taxon>
        <taxon>Bacillati</taxon>
        <taxon>Actinomycetota</taxon>
        <taxon>Actinomycetes</taxon>
        <taxon>Micrococcales</taxon>
        <taxon>Ruaniaceae</taxon>
        <taxon>Ruania</taxon>
    </lineage>
</organism>
<dbReference type="Gene3D" id="3.40.50.720">
    <property type="entry name" value="NAD(P)-binding Rossmann-like Domain"/>
    <property type="match status" value="1"/>
</dbReference>
<dbReference type="SUPFAM" id="SSF51905">
    <property type="entry name" value="FAD/NAD(P)-binding domain"/>
    <property type="match status" value="1"/>
</dbReference>
<evidence type="ECO:0000313" key="2">
    <source>
        <dbReference type="Proteomes" id="UP000824037"/>
    </source>
</evidence>
<gene>
    <name evidence="1" type="ORF">H9815_16840</name>
</gene>
<dbReference type="GO" id="GO:0008734">
    <property type="term" value="F:L-aspartate oxidase activity"/>
    <property type="evidence" value="ECO:0007669"/>
    <property type="project" value="InterPro"/>
</dbReference>
<dbReference type="PANTHER" id="PTHR42716:SF1">
    <property type="entry name" value="SLL0471 PROTEIN"/>
    <property type="match status" value="1"/>
</dbReference>
<reference evidence="1" key="2">
    <citation type="submission" date="2021-04" db="EMBL/GenBank/DDBJ databases">
        <authorList>
            <person name="Gilroy R."/>
        </authorList>
    </citation>
    <scope>NUCLEOTIDE SEQUENCE</scope>
    <source>
        <strain evidence="1">ChiGjej4B4-7305</strain>
    </source>
</reference>
<dbReference type="EMBL" id="DXBY01000289">
    <property type="protein sequence ID" value="HIZ37445.1"/>
    <property type="molecule type" value="Genomic_DNA"/>
</dbReference>
<dbReference type="Pfam" id="PF12831">
    <property type="entry name" value="FAD_oxidored"/>
    <property type="match status" value="1"/>
</dbReference>
<evidence type="ECO:0000313" key="1">
    <source>
        <dbReference type="EMBL" id="HIZ37445.1"/>
    </source>
</evidence>
<protein>
    <submittedName>
        <fullName evidence="1">FAD-dependent oxidoreductase</fullName>
    </submittedName>
</protein>
<dbReference type="InterPro" id="IPR036188">
    <property type="entry name" value="FAD/NAD-bd_sf"/>
</dbReference>
<name>A0A9D2J569_9MICO</name>
<accession>A0A9D2J569</accession>
<dbReference type="Proteomes" id="UP000824037">
    <property type="component" value="Unassembled WGS sequence"/>
</dbReference>
<sequence>MDQYHADLVIVGGGLGAVAAARAALQLGRTAIIAAPGDWLGGQLTAQAVPPDEHRWTETELTSAGYRELRERIRDHYRRNYPLTDEARADEHLNPGQGWVSPLCHEPRVGATVLEEMLAPWVESERLTVLRGYTPVAVTRSKDTVRSVTCRDEAGTLHELTGPFVLDATELGDLLALGDIPHVIGAESRAQTGELHALDQPDPLDQQAITWCAAVEYRAGESHVVDRPAGYEYWRDSLDPRWPGSRLSWTDVHPITLEDRYRPLFAGDPEAAVHSNDRDLWHFRRILGRSQFDSSYTGGEITLVNWPQADYWDLPLVGVPEEVRNKALAGSRELTLSFIHWMQTEAPRPDGGHGYPELRLRGDVLGTEDGLAREPYIRESRRIKALFTVTEAHIGCRMRGEDAGSEIFPDSVGVGHYRIDLHPSTSGRNYVDITCFPFQIPLGALVPVGTVNLLAANKNIGTTHITNGAYRLHPGEWSIGEAAGALAAFCLSTTLTPAQVRGSAADLHRFQDTLRADLGIPLAWPEEIRRTGKPDAPVRRRDR</sequence>
<dbReference type="AlphaFoldDB" id="A0A9D2J569"/>
<comment type="caution">
    <text evidence="1">The sequence shown here is derived from an EMBL/GenBank/DDBJ whole genome shotgun (WGS) entry which is preliminary data.</text>
</comment>
<dbReference type="InterPro" id="IPR005288">
    <property type="entry name" value="NadB"/>
</dbReference>